<gene>
    <name evidence="3" type="ORF">PG997_015238</name>
</gene>
<evidence type="ECO:0000256" key="1">
    <source>
        <dbReference type="SAM" id="MobiDB-lite"/>
    </source>
</evidence>
<accession>A0ABR1UQ23</accession>
<reference evidence="3 4" key="1">
    <citation type="submission" date="2023-01" db="EMBL/GenBank/DDBJ databases">
        <title>Analysis of 21 Apiospora genomes using comparative genomics revels a genus with tremendous synthesis potential of carbohydrate active enzymes and secondary metabolites.</title>
        <authorList>
            <person name="Sorensen T."/>
        </authorList>
    </citation>
    <scope>NUCLEOTIDE SEQUENCE [LARGE SCALE GENOMIC DNA]</scope>
    <source>
        <strain evidence="3 4">CBS 114990</strain>
    </source>
</reference>
<feature type="compositionally biased region" description="Polar residues" evidence="1">
    <location>
        <begin position="1"/>
        <end position="11"/>
    </location>
</feature>
<comment type="caution">
    <text evidence="3">The sequence shown here is derived from an EMBL/GenBank/DDBJ whole genome shotgun (WGS) entry which is preliminary data.</text>
</comment>
<organism evidence="3 4">
    <name type="scientific">Apiospora hydei</name>
    <dbReference type="NCBI Taxonomy" id="1337664"/>
    <lineage>
        <taxon>Eukaryota</taxon>
        <taxon>Fungi</taxon>
        <taxon>Dikarya</taxon>
        <taxon>Ascomycota</taxon>
        <taxon>Pezizomycotina</taxon>
        <taxon>Sordariomycetes</taxon>
        <taxon>Xylariomycetidae</taxon>
        <taxon>Amphisphaeriales</taxon>
        <taxon>Apiosporaceae</taxon>
        <taxon>Apiospora</taxon>
    </lineage>
</organism>
<sequence>MSQLSNAQGTVQLRDGLGQHPSNMGRALTGFESVTHPSSLCNFCEYDERHGAPTTALKRRTGHKYRNTKDVRQRASEGCWVCQCVLSATRLWDDDFPGEAEKLKQLVLRFDTQRFTIRGQANLPAIQIYTSLGEPQVHRLMVPDKELPRTAGSPSTLNFIQYQLNNCIHGHEECREYLSRISQGVTSWPSRVLEIQATTSQIRLVQFEPEMAQRYVAVSYCWGPKHPHLKAESSTLSSLREGISWSDLPKTLHDAVALTAKIGYKWIWIDSMCIVQDDEQDWGREAAKMSTVYRHALVTIIASSAACCNEGFLEKVRKPSVLLGEVTVEQDKSVEVRGRILYDWGHHRGGPQSHDSHYNKWLDPVDFRGWTLQERVLSTRHLCFTSGEVQFSCHESRACECGQQLFGDMYIATDPKEQWFSTVQEYSRRNLTKQSDVTIAFKGIQHMIAAKIQEATCVTMVWLQPVMTPFTARSLLWYRYGYEQVPPYFPKDLNVPSYSWTSLKGEFIHSSPSQFQSAKFPTKCLGLDAEDTKGKEMDGTSIRLLGPLYPAKLAIPEPGGRWPDFIAKVELIDTSGPRASTCYLDGPLQRVPSAIEEGGFTLARAHYDTLEESELARTSTMIEETTVAVLLVVVKDEEENHGTGLLLARSAESPDTYQRIGILSLSNYSTPPFPRSPMQEVLVS</sequence>
<keyword evidence="4" id="KW-1185">Reference proteome</keyword>
<evidence type="ECO:0000259" key="2">
    <source>
        <dbReference type="Pfam" id="PF06985"/>
    </source>
</evidence>
<feature type="domain" description="Heterokaryon incompatibility" evidence="2">
    <location>
        <begin position="215"/>
        <end position="374"/>
    </location>
</feature>
<dbReference type="Pfam" id="PF06985">
    <property type="entry name" value="HET"/>
    <property type="match status" value="1"/>
</dbReference>
<dbReference type="PANTHER" id="PTHR33112">
    <property type="entry name" value="DOMAIN PROTEIN, PUTATIVE-RELATED"/>
    <property type="match status" value="1"/>
</dbReference>
<evidence type="ECO:0000313" key="4">
    <source>
        <dbReference type="Proteomes" id="UP001433268"/>
    </source>
</evidence>
<protein>
    <recommendedName>
        <fullName evidence="2">Heterokaryon incompatibility domain-containing protein</fullName>
    </recommendedName>
</protein>
<dbReference type="Proteomes" id="UP001433268">
    <property type="component" value="Unassembled WGS sequence"/>
</dbReference>
<dbReference type="EMBL" id="JAQQWN010000011">
    <property type="protein sequence ID" value="KAK8061017.1"/>
    <property type="molecule type" value="Genomic_DNA"/>
</dbReference>
<name>A0ABR1UQ23_9PEZI</name>
<dbReference type="GeneID" id="92052612"/>
<proteinExistence type="predicted"/>
<dbReference type="RefSeq" id="XP_066660437.1">
    <property type="nucleotide sequence ID" value="XM_066819552.1"/>
</dbReference>
<dbReference type="PANTHER" id="PTHR33112:SF16">
    <property type="entry name" value="HETEROKARYON INCOMPATIBILITY DOMAIN-CONTAINING PROTEIN"/>
    <property type="match status" value="1"/>
</dbReference>
<feature type="region of interest" description="Disordered" evidence="1">
    <location>
        <begin position="1"/>
        <end position="24"/>
    </location>
</feature>
<evidence type="ECO:0000313" key="3">
    <source>
        <dbReference type="EMBL" id="KAK8061017.1"/>
    </source>
</evidence>
<dbReference type="InterPro" id="IPR010730">
    <property type="entry name" value="HET"/>
</dbReference>